<organism evidence="1 2">
    <name type="scientific">Phytophthora infestans</name>
    <name type="common">Potato late blight agent</name>
    <name type="synonym">Botrytis infestans</name>
    <dbReference type="NCBI Taxonomy" id="4787"/>
    <lineage>
        <taxon>Eukaryota</taxon>
        <taxon>Sar</taxon>
        <taxon>Stramenopiles</taxon>
        <taxon>Oomycota</taxon>
        <taxon>Peronosporomycetes</taxon>
        <taxon>Peronosporales</taxon>
        <taxon>Peronosporaceae</taxon>
        <taxon>Phytophthora</taxon>
    </lineage>
</organism>
<keyword evidence="2" id="KW-1185">Reference proteome</keyword>
<accession>A0A833SIY4</accession>
<name>A0A833SIY4_PHYIN</name>
<gene>
    <name evidence="1" type="ORF">GN244_ATG19597</name>
</gene>
<evidence type="ECO:0000313" key="1">
    <source>
        <dbReference type="EMBL" id="KAF4028720.1"/>
    </source>
</evidence>
<proteinExistence type="predicted"/>
<reference evidence="1" key="1">
    <citation type="submission" date="2020-04" db="EMBL/GenBank/DDBJ databases">
        <title>Hybrid Assembly of Korean Phytophthora infestans isolates.</title>
        <authorList>
            <person name="Prokchorchik M."/>
            <person name="Lee Y."/>
            <person name="Seo J."/>
            <person name="Cho J.-H."/>
            <person name="Park Y.-E."/>
            <person name="Jang D.-C."/>
            <person name="Im J.-S."/>
            <person name="Choi J.-G."/>
            <person name="Park H.-J."/>
            <person name="Lee G.-B."/>
            <person name="Lee Y.-G."/>
            <person name="Hong S.-Y."/>
            <person name="Cho K."/>
            <person name="Sohn K.H."/>
        </authorList>
    </citation>
    <scope>NUCLEOTIDE SEQUENCE</scope>
    <source>
        <strain evidence="1">KR_1_A1</strain>
    </source>
</reference>
<dbReference type="Proteomes" id="UP000602510">
    <property type="component" value="Unassembled WGS sequence"/>
</dbReference>
<dbReference type="EMBL" id="WSZM01000980">
    <property type="protein sequence ID" value="KAF4028720.1"/>
    <property type="molecule type" value="Genomic_DNA"/>
</dbReference>
<evidence type="ECO:0000313" key="2">
    <source>
        <dbReference type="Proteomes" id="UP000602510"/>
    </source>
</evidence>
<comment type="caution">
    <text evidence="1">The sequence shown here is derived from an EMBL/GenBank/DDBJ whole genome shotgun (WGS) entry which is preliminary data.</text>
</comment>
<sequence>MLAEAAVRAVEALNVEVDAQMTEALLVTAAPTDVDVVALAETAATTVENAVAGRISFEKSTDCRARGLISAASLMDW</sequence>
<protein>
    <submittedName>
        <fullName evidence="1">Uncharacterized protein</fullName>
    </submittedName>
</protein>
<dbReference type="AlphaFoldDB" id="A0A833SIY4"/>